<comment type="caution">
    <text evidence="4">The sequence shown here is derived from an EMBL/GenBank/DDBJ whole genome shotgun (WGS) entry which is preliminary data.</text>
</comment>
<evidence type="ECO:0000256" key="2">
    <source>
        <dbReference type="SAM" id="Phobius"/>
    </source>
</evidence>
<feature type="region of interest" description="Disordered" evidence="1">
    <location>
        <begin position="751"/>
        <end position="774"/>
    </location>
</feature>
<feature type="compositionally biased region" description="Low complexity" evidence="1">
    <location>
        <begin position="833"/>
        <end position="845"/>
    </location>
</feature>
<feature type="compositionally biased region" description="Low complexity" evidence="1">
    <location>
        <begin position="311"/>
        <end position="335"/>
    </location>
</feature>
<feature type="compositionally biased region" description="Low complexity" evidence="1">
    <location>
        <begin position="1191"/>
        <end position="1200"/>
    </location>
</feature>
<feature type="compositionally biased region" description="Polar residues" evidence="1">
    <location>
        <begin position="620"/>
        <end position="640"/>
    </location>
</feature>
<feature type="compositionally biased region" description="Polar residues" evidence="1">
    <location>
        <begin position="1291"/>
        <end position="1318"/>
    </location>
</feature>
<feature type="compositionally biased region" description="Polar residues" evidence="1">
    <location>
        <begin position="550"/>
        <end position="566"/>
    </location>
</feature>
<accession>G4TXW5</accession>
<feature type="compositionally biased region" description="Low complexity" evidence="1">
    <location>
        <begin position="1277"/>
        <end position="1286"/>
    </location>
</feature>
<proteinExistence type="predicted"/>
<feature type="region of interest" description="Disordered" evidence="1">
    <location>
        <begin position="1268"/>
        <end position="1318"/>
    </location>
</feature>
<feature type="compositionally biased region" description="Low complexity" evidence="1">
    <location>
        <begin position="346"/>
        <end position="355"/>
    </location>
</feature>
<feature type="compositionally biased region" description="Low complexity" evidence="1">
    <location>
        <begin position="606"/>
        <end position="619"/>
    </location>
</feature>
<name>G4TXW5_SERID</name>
<feature type="region of interest" description="Disordered" evidence="1">
    <location>
        <begin position="794"/>
        <end position="818"/>
    </location>
</feature>
<feature type="compositionally biased region" description="Low complexity" evidence="1">
    <location>
        <begin position="374"/>
        <end position="389"/>
    </location>
</feature>
<reference evidence="4 5" key="1">
    <citation type="journal article" date="2011" name="PLoS Pathog.">
        <title>Endophytic Life Strategies Decoded by Genome and Transcriptome Analyses of the Mutualistic Root Symbiont Piriformospora indica.</title>
        <authorList>
            <person name="Zuccaro A."/>
            <person name="Lahrmann U."/>
            <person name="Guldener U."/>
            <person name="Langen G."/>
            <person name="Pfiffi S."/>
            <person name="Biedenkopf D."/>
            <person name="Wong P."/>
            <person name="Samans B."/>
            <person name="Grimm C."/>
            <person name="Basiewicz M."/>
            <person name="Murat C."/>
            <person name="Martin F."/>
            <person name="Kogel K.H."/>
        </authorList>
    </citation>
    <scope>NUCLEOTIDE SEQUENCE [LARGE SCALE GENOMIC DNA]</scope>
    <source>
        <strain evidence="4 5">DSM 11827</strain>
    </source>
</reference>
<evidence type="ECO:0000256" key="1">
    <source>
        <dbReference type="SAM" id="MobiDB-lite"/>
    </source>
</evidence>
<organism evidence="4 5">
    <name type="scientific">Serendipita indica (strain DSM 11827)</name>
    <name type="common">Root endophyte fungus</name>
    <name type="synonym">Piriformospora indica</name>
    <dbReference type="NCBI Taxonomy" id="1109443"/>
    <lineage>
        <taxon>Eukaryota</taxon>
        <taxon>Fungi</taxon>
        <taxon>Dikarya</taxon>
        <taxon>Basidiomycota</taxon>
        <taxon>Agaricomycotina</taxon>
        <taxon>Agaricomycetes</taxon>
        <taxon>Sebacinales</taxon>
        <taxon>Serendipitaceae</taxon>
        <taxon>Serendipita</taxon>
    </lineage>
</organism>
<feature type="region of interest" description="Disordered" evidence="1">
    <location>
        <begin position="309"/>
        <end position="413"/>
    </location>
</feature>
<feature type="compositionally biased region" description="Polar residues" evidence="1">
    <location>
        <begin position="806"/>
        <end position="818"/>
    </location>
</feature>
<keyword evidence="5" id="KW-1185">Reference proteome</keyword>
<dbReference type="STRING" id="1109443.G4TXW5"/>
<feature type="region of interest" description="Disordered" evidence="1">
    <location>
        <begin position="830"/>
        <end position="933"/>
    </location>
</feature>
<evidence type="ECO:0000313" key="4">
    <source>
        <dbReference type="EMBL" id="CCA76158.1"/>
    </source>
</evidence>
<evidence type="ECO:0000313" key="5">
    <source>
        <dbReference type="Proteomes" id="UP000007148"/>
    </source>
</evidence>
<dbReference type="Proteomes" id="UP000007148">
    <property type="component" value="Unassembled WGS sequence"/>
</dbReference>
<feature type="compositionally biased region" description="Polar residues" evidence="1">
    <location>
        <begin position="1203"/>
        <end position="1212"/>
    </location>
</feature>
<protein>
    <submittedName>
        <fullName evidence="4">Uncharacterized protein</fullName>
    </submittedName>
</protein>
<dbReference type="InParanoid" id="G4TXW5"/>
<keyword evidence="2" id="KW-1133">Transmembrane helix</keyword>
<feature type="compositionally biased region" description="Low complexity" evidence="1">
    <location>
        <begin position="857"/>
        <end position="869"/>
    </location>
</feature>
<feature type="compositionally biased region" description="Polar residues" evidence="1">
    <location>
        <begin position="586"/>
        <end position="595"/>
    </location>
</feature>
<feature type="region of interest" description="Disordered" evidence="1">
    <location>
        <begin position="1129"/>
        <end position="1148"/>
    </location>
</feature>
<feature type="region of interest" description="Disordered" evidence="1">
    <location>
        <begin position="1166"/>
        <end position="1215"/>
    </location>
</feature>
<dbReference type="EMBL" id="CAFZ01000629">
    <property type="protein sequence ID" value="CCA76158.1"/>
    <property type="molecule type" value="Genomic_DNA"/>
</dbReference>
<dbReference type="HOGENOM" id="CLU_006469_0_0_1"/>
<keyword evidence="3" id="KW-0732">Signal</keyword>
<feature type="compositionally biased region" description="Polar residues" evidence="1">
    <location>
        <begin position="648"/>
        <end position="663"/>
    </location>
</feature>
<keyword evidence="2" id="KW-0812">Transmembrane</keyword>
<feature type="compositionally biased region" description="Low complexity" evidence="1">
    <location>
        <begin position="765"/>
        <end position="774"/>
    </location>
</feature>
<feature type="compositionally biased region" description="Polar residues" evidence="1">
    <location>
        <begin position="390"/>
        <end position="401"/>
    </location>
</feature>
<feature type="signal peptide" evidence="3">
    <location>
        <begin position="1"/>
        <end position="22"/>
    </location>
</feature>
<feature type="region of interest" description="Disordered" evidence="1">
    <location>
        <begin position="479"/>
        <end position="671"/>
    </location>
</feature>
<feature type="region of interest" description="Disordered" evidence="1">
    <location>
        <begin position="1224"/>
        <end position="1243"/>
    </location>
</feature>
<gene>
    <name evidence="4" type="ORF">PIIN_10158</name>
</gene>
<feature type="chain" id="PRO_5003469004" evidence="3">
    <location>
        <begin position="23"/>
        <end position="1318"/>
    </location>
</feature>
<feature type="transmembrane region" description="Helical" evidence="2">
    <location>
        <begin position="192"/>
        <end position="214"/>
    </location>
</feature>
<feature type="compositionally biased region" description="Basic and acidic residues" evidence="1">
    <location>
        <begin position="751"/>
        <end position="764"/>
    </location>
</feature>
<dbReference type="OrthoDB" id="3268498at2759"/>
<sequence>MSSLWPYIGLILLIWRAQPVVCLVQNVTVDARGDSDHPRVGGGRLEYLPSIDDWTFSSNVPNAINSSTVRTVRENATLVFHINEPSTFFFWHGFLPESAARYSVCIDCTRLDETGDIVTLTSDATTTDGNRSSPVILYASELLANTTHTVVIRNLRNSIEGVVGQLIVDGLVFTSDLPPNQIPPARTQSSGLIIAVSVVSAITALLLLVLFYLYCIRRIRRRFPDVRNGDVPPPSSPPSWGTRLREIRQRVVCPWCTRPWRRWKSMESRPMIQVVPDQPTLAAPTIAEPVLPIHAKLAQAHRPLSLSRFRPSAPKKSASPAPSPSTSTGSGLFRSFSRRKSKASTRKSIFSTSSSGPPPPLPTKQHNFAHAPVITITSPTTNTNSIYSSAPPSTRSSNAPSYPQERRPERSSRFTVGSVVAYADLIFADTQNGGRDGFASVDDYERGFGRGRGVDESVEGHDYRQRALRESVTLPCLSGHIDRNVSPLPSTSSHPAPKAPPSSFNGKAVPTDVGTGNRAGPKAKRTFSDKLRRGTLPPPPSDVSKRESSRPNTSESTDVQPPQTRRPSVDEPRRASVLRKAPPPSIKSQASTSSGAERPSMMPTFSSGSSTRPGSASTRNALANTSSPDEPNPEDVQSIQPVDAASTFWESNGATFGPSTMNHDLSDSVERENTSLPYLVNEDASVLVPRAPSRQSIQPIPQYRQSLMNSRPSLDRGEDMQPQERVQSPDYPLAGIVASLLEATTELDHDVDRSNSLKSLEPRSLRTARSSAASMLVPTPSVSEFPMPPFNTFTALPMDNHRPPSSHKSSGSDTFTDLLASTPSTFRQSVTNSIAGSSSSKSASGSGAGSTHSRTMSAPPSAFPLAAPLQRTRSRKKNVGNGRPGTAPLSIQPKTSSLSRRGSKKAIAKTSAKNLFARTSPSPREDGNVSSDSSVPFFLPLPLPPPPHASATSLLDLGDDSRAPSRMTTTSVMTDEFASDDVQLVVANRELLSPVSYSRPVIVESLKSATSVPPNSATSAPSSQGQWEIVVPPGPPNGMATIMTGSSYRANGPTAAVPVSARTDAFEGAVSSHLIQATAVMPWSPNFDWPATPPLALQNYYTESVTTSNPLGSNMRLDGETEMITTHMVAGPSSARRRPRKDYPSSIATSNGELWATESASFDHASARESKSSMGHIPWKDLMQGGGADVSRSSSVATKSSLKRQNSANANARESVHSMASTFFKGDNDAKSSETTPPVPALPASLTNLERAGMSRQPLVLNTQQRRWRNGAGQGPGSPQTPSPGTKPIGNVNTIFATSWNSRAPRSTPRSYLPRTSE</sequence>
<keyword evidence="2" id="KW-0472">Membrane</keyword>
<dbReference type="eggNOG" id="ENOG502T17H">
    <property type="taxonomic scope" value="Eukaryota"/>
</dbReference>
<feature type="compositionally biased region" description="Polar residues" evidence="1">
    <location>
        <begin position="911"/>
        <end position="933"/>
    </location>
</feature>
<feature type="compositionally biased region" description="Basic residues" evidence="1">
    <location>
        <begin position="336"/>
        <end position="345"/>
    </location>
</feature>
<evidence type="ECO:0000256" key="3">
    <source>
        <dbReference type="SAM" id="SignalP"/>
    </source>
</evidence>